<reference evidence="1 2" key="1">
    <citation type="submission" date="2022-05" db="EMBL/GenBank/DDBJ databases">
        <authorList>
            <consortium name="Genoscope - CEA"/>
            <person name="William W."/>
        </authorList>
    </citation>
    <scope>NUCLEOTIDE SEQUENCE [LARGE SCALE GENOMIC DNA]</scope>
</reference>
<name>A0ABN8QB52_9CNID</name>
<dbReference type="Proteomes" id="UP001159427">
    <property type="component" value="Unassembled WGS sequence"/>
</dbReference>
<dbReference type="EMBL" id="CALNXI010001230">
    <property type="protein sequence ID" value="CAH3161021.1"/>
    <property type="molecule type" value="Genomic_DNA"/>
</dbReference>
<evidence type="ECO:0000313" key="1">
    <source>
        <dbReference type="EMBL" id="CAH3161021.1"/>
    </source>
</evidence>
<organism evidence="1 2">
    <name type="scientific">Porites evermanni</name>
    <dbReference type="NCBI Taxonomy" id="104178"/>
    <lineage>
        <taxon>Eukaryota</taxon>
        <taxon>Metazoa</taxon>
        <taxon>Cnidaria</taxon>
        <taxon>Anthozoa</taxon>
        <taxon>Hexacorallia</taxon>
        <taxon>Scleractinia</taxon>
        <taxon>Fungiina</taxon>
        <taxon>Poritidae</taxon>
        <taxon>Porites</taxon>
    </lineage>
</organism>
<proteinExistence type="predicted"/>
<sequence length="124" mass="13738">MRHVIYYLSRTSSSSSLSSPSVSITFVNCSGKVAGGYDGINETDSTREEICPERWYITYKRRAKLSEDTKTMFNVSGAKPGNDHGELEKAIMSRDEEDAVLDGVVLYDGIYDKDATQRGHSSLS</sequence>
<gene>
    <name evidence="1" type="ORF">PEVE_00003812</name>
</gene>
<evidence type="ECO:0000313" key="2">
    <source>
        <dbReference type="Proteomes" id="UP001159427"/>
    </source>
</evidence>
<protein>
    <submittedName>
        <fullName evidence="1">Uncharacterized protein</fullName>
    </submittedName>
</protein>
<keyword evidence="2" id="KW-1185">Reference proteome</keyword>
<comment type="caution">
    <text evidence="1">The sequence shown here is derived from an EMBL/GenBank/DDBJ whole genome shotgun (WGS) entry which is preliminary data.</text>
</comment>
<accession>A0ABN8QB52</accession>